<feature type="chain" id="PRO_5032886041" evidence="2">
    <location>
        <begin position="23"/>
        <end position="131"/>
    </location>
</feature>
<keyword evidence="4" id="KW-1185">Reference proteome</keyword>
<accession>A0A814FUL7</accession>
<evidence type="ECO:0000313" key="4">
    <source>
        <dbReference type="Proteomes" id="UP000663828"/>
    </source>
</evidence>
<dbReference type="AlphaFoldDB" id="A0A814FUL7"/>
<proteinExistence type="predicted"/>
<sequence length="131" mass="15345">MKPIIKLCSLFIIFSTIHTVFSYSNGKSRFYNLIRQSMNAKDNDEHSFVLRNRQSIWKTMSQQLTSPENDQQTNEEKREAWDSGEDQYFRWASQNRRPMESLGRKRYVDTNTFGSRPSRIGGGIWRSGLVG</sequence>
<reference evidence="3" key="1">
    <citation type="submission" date="2021-02" db="EMBL/GenBank/DDBJ databases">
        <authorList>
            <person name="Nowell W R."/>
        </authorList>
    </citation>
    <scope>NUCLEOTIDE SEQUENCE</scope>
</reference>
<evidence type="ECO:0000256" key="2">
    <source>
        <dbReference type="SAM" id="SignalP"/>
    </source>
</evidence>
<gene>
    <name evidence="3" type="ORF">XAT740_LOCUS12391</name>
</gene>
<evidence type="ECO:0000313" key="3">
    <source>
        <dbReference type="EMBL" id="CAF0985051.1"/>
    </source>
</evidence>
<organism evidence="3 4">
    <name type="scientific">Adineta ricciae</name>
    <name type="common">Rotifer</name>
    <dbReference type="NCBI Taxonomy" id="249248"/>
    <lineage>
        <taxon>Eukaryota</taxon>
        <taxon>Metazoa</taxon>
        <taxon>Spiralia</taxon>
        <taxon>Gnathifera</taxon>
        <taxon>Rotifera</taxon>
        <taxon>Eurotatoria</taxon>
        <taxon>Bdelloidea</taxon>
        <taxon>Adinetida</taxon>
        <taxon>Adinetidae</taxon>
        <taxon>Adineta</taxon>
    </lineage>
</organism>
<name>A0A814FUL7_ADIRI</name>
<feature type="signal peptide" evidence="2">
    <location>
        <begin position="1"/>
        <end position="22"/>
    </location>
</feature>
<dbReference type="EMBL" id="CAJNOR010000699">
    <property type="protein sequence ID" value="CAF0985051.1"/>
    <property type="molecule type" value="Genomic_DNA"/>
</dbReference>
<feature type="region of interest" description="Disordered" evidence="1">
    <location>
        <begin position="61"/>
        <end position="86"/>
    </location>
</feature>
<protein>
    <submittedName>
        <fullName evidence="3">Uncharacterized protein</fullName>
    </submittedName>
</protein>
<dbReference type="Proteomes" id="UP000663828">
    <property type="component" value="Unassembled WGS sequence"/>
</dbReference>
<comment type="caution">
    <text evidence="3">The sequence shown here is derived from an EMBL/GenBank/DDBJ whole genome shotgun (WGS) entry which is preliminary data.</text>
</comment>
<keyword evidence="2" id="KW-0732">Signal</keyword>
<evidence type="ECO:0000256" key="1">
    <source>
        <dbReference type="SAM" id="MobiDB-lite"/>
    </source>
</evidence>
<feature type="compositionally biased region" description="Polar residues" evidence="1">
    <location>
        <begin position="61"/>
        <end position="72"/>
    </location>
</feature>